<dbReference type="Pfam" id="PF00542">
    <property type="entry name" value="Ribosomal_L12"/>
    <property type="match status" value="1"/>
</dbReference>
<feature type="region of interest" description="Disordered" evidence="1">
    <location>
        <begin position="1"/>
        <end position="20"/>
    </location>
</feature>
<sequence>MHGRVQRESSRPFPRPEERDPVKYPVSARYLLPDAYERVVGLIAEEKYIPAIKLVRQATGLGLKEAKEYVDGLKGRVFARQVPPQVQAKARAMIADGRAKPAVKMVRAETGLGSQAAKDFIQALRDGLVVAPVADPGGTLSDRVRAFQAAGDYASAVALVCAETGMRPEEAERFVAALQ</sequence>
<protein>
    <submittedName>
        <fullName evidence="3">Ribosomal protein L7/L12</fullName>
    </submittedName>
</protein>
<accession>A0A5S4GK63</accession>
<dbReference type="InterPro" id="IPR014719">
    <property type="entry name" value="Ribosomal_bL12_C/ClpS-like"/>
</dbReference>
<dbReference type="GO" id="GO:0005840">
    <property type="term" value="C:ribosome"/>
    <property type="evidence" value="ECO:0007669"/>
    <property type="project" value="UniProtKB-KW"/>
</dbReference>
<comment type="caution">
    <text evidence="3">The sequence shown here is derived from an EMBL/GenBank/DDBJ whole genome shotgun (WGS) entry which is preliminary data.</text>
</comment>
<organism evidence="3 4">
    <name type="scientific">Actinomadura geliboluensis</name>
    <dbReference type="NCBI Taxonomy" id="882440"/>
    <lineage>
        <taxon>Bacteria</taxon>
        <taxon>Bacillati</taxon>
        <taxon>Actinomycetota</taxon>
        <taxon>Actinomycetes</taxon>
        <taxon>Streptosporangiales</taxon>
        <taxon>Thermomonosporaceae</taxon>
        <taxon>Actinomadura</taxon>
    </lineage>
</organism>
<reference evidence="3 4" key="1">
    <citation type="submission" date="2019-05" db="EMBL/GenBank/DDBJ databases">
        <title>Draft genome sequence of Actinomadura geliboluensis A8036.</title>
        <authorList>
            <person name="Saricaoglu S."/>
            <person name="Isik K."/>
        </authorList>
    </citation>
    <scope>NUCLEOTIDE SEQUENCE [LARGE SCALE GENOMIC DNA]</scope>
    <source>
        <strain evidence="3 4">A8036</strain>
    </source>
</reference>
<dbReference type="OrthoDB" id="5186438at2"/>
<proteinExistence type="predicted"/>
<dbReference type="EMBL" id="VCKZ01000539">
    <property type="protein sequence ID" value="TMR26700.1"/>
    <property type="molecule type" value="Genomic_DNA"/>
</dbReference>
<evidence type="ECO:0000313" key="3">
    <source>
        <dbReference type="EMBL" id="TMR26700.1"/>
    </source>
</evidence>
<gene>
    <name evidence="3" type="ORF">ETD96_40715</name>
</gene>
<dbReference type="GO" id="GO:0006412">
    <property type="term" value="P:translation"/>
    <property type="evidence" value="ECO:0007669"/>
    <property type="project" value="InterPro"/>
</dbReference>
<dbReference type="Proteomes" id="UP000305238">
    <property type="component" value="Unassembled WGS sequence"/>
</dbReference>
<evidence type="ECO:0000313" key="4">
    <source>
        <dbReference type="Proteomes" id="UP000305238"/>
    </source>
</evidence>
<dbReference type="GO" id="GO:0003735">
    <property type="term" value="F:structural constituent of ribosome"/>
    <property type="evidence" value="ECO:0007669"/>
    <property type="project" value="InterPro"/>
</dbReference>
<dbReference type="InterPro" id="IPR013823">
    <property type="entry name" value="Ribosomal_bL12_C"/>
</dbReference>
<evidence type="ECO:0000259" key="2">
    <source>
        <dbReference type="Pfam" id="PF00542"/>
    </source>
</evidence>
<dbReference type="AlphaFoldDB" id="A0A5S4GK63"/>
<name>A0A5S4GK63_9ACTN</name>
<evidence type="ECO:0000256" key="1">
    <source>
        <dbReference type="SAM" id="MobiDB-lite"/>
    </source>
</evidence>
<keyword evidence="3" id="KW-0687">Ribonucleoprotein</keyword>
<feature type="domain" description="Large ribosomal subunit protein bL12 C-terminal" evidence="2">
    <location>
        <begin position="45"/>
        <end position="76"/>
    </location>
</feature>
<keyword evidence="3" id="KW-0689">Ribosomal protein</keyword>
<dbReference type="SUPFAM" id="SSF54736">
    <property type="entry name" value="ClpS-like"/>
    <property type="match status" value="1"/>
</dbReference>
<dbReference type="Gene3D" id="3.30.1390.10">
    <property type="match status" value="1"/>
</dbReference>
<keyword evidence="4" id="KW-1185">Reference proteome</keyword>